<evidence type="ECO:0000256" key="5">
    <source>
        <dbReference type="ARBA" id="ARBA00013005"/>
    </source>
</evidence>
<dbReference type="InterPro" id="IPR036565">
    <property type="entry name" value="Mur-like_cat_sf"/>
</dbReference>
<dbReference type="InterPro" id="IPR005479">
    <property type="entry name" value="CPAse_ATP-bd"/>
</dbReference>
<evidence type="ECO:0000256" key="12">
    <source>
        <dbReference type="ARBA" id="ARBA00048425"/>
    </source>
</evidence>
<dbReference type="InterPro" id="IPR044019">
    <property type="entry name" value="Cyanophycin_syn_N"/>
</dbReference>
<dbReference type="NCBIfam" id="TIGR02068">
    <property type="entry name" value="cya_phycin_syn"/>
    <property type="match status" value="1"/>
</dbReference>
<dbReference type="EC" id="6.3.2.30" evidence="4"/>
<dbReference type="InterPro" id="IPR011810">
    <property type="entry name" value="Cya_phycin_syn"/>
</dbReference>
<evidence type="ECO:0000256" key="3">
    <source>
        <dbReference type="ARBA" id="ARBA00011738"/>
    </source>
</evidence>
<evidence type="ECO:0000256" key="6">
    <source>
        <dbReference type="ARBA" id="ARBA00022036"/>
    </source>
</evidence>
<dbReference type="EC" id="6.3.2.29" evidence="5"/>
<dbReference type="Pfam" id="PF08245">
    <property type="entry name" value="Mur_ligase_M"/>
    <property type="match status" value="1"/>
</dbReference>
<evidence type="ECO:0000259" key="14">
    <source>
        <dbReference type="PROSITE" id="PS50975"/>
    </source>
</evidence>
<dbReference type="Gene3D" id="3.40.1190.10">
    <property type="entry name" value="Mur-like, catalytic domain"/>
    <property type="match status" value="1"/>
</dbReference>
<dbReference type="PANTHER" id="PTHR23135">
    <property type="entry name" value="MUR LIGASE FAMILY MEMBER"/>
    <property type="match status" value="1"/>
</dbReference>
<dbReference type="GO" id="GO:0046872">
    <property type="term" value="F:metal ion binding"/>
    <property type="evidence" value="ECO:0007669"/>
    <property type="project" value="InterPro"/>
</dbReference>
<dbReference type="PROSITE" id="PS01011">
    <property type="entry name" value="FOLYLPOLYGLU_SYNT_1"/>
    <property type="match status" value="1"/>
</dbReference>
<dbReference type="InterPro" id="IPR004101">
    <property type="entry name" value="Mur_ligase_C"/>
</dbReference>
<dbReference type="InterPro" id="IPR013221">
    <property type="entry name" value="Mur_ligase_cen"/>
</dbReference>
<comment type="catalytic activity">
    <reaction evidence="11">
        <text>[L-4-(L-arginin-2-N-yl)aspartate](n)-L-aspartate + L-arginine + ATP = [L-4-(L-arginin-2-N-yl)aspartate](n+1) + ADP + phosphate + H(+)</text>
        <dbReference type="Rhea" id="RHEA:23888"/>
        <dbReference type="Rhea" id="RHEA-COMP:13732"/>
        <dbReference type="Rhea" id="RHEA-COMP:13733"/>
        <dbReference type="ChEBI" id="CHEBI:15378"/>
        <dbReference type="ChEBI" id="CHEBI:30616"/>
        <dbReference type="ChEBI" id="CHEBI:32682"/>
        <dbReference type="ChEBI" id="CHEBI:43474"/>
        <dbReference type="ChEBI" id="CHEBI:137986"/>
        <dbReference type="ChEBI" id="CHEBI:137990"/>
        <dbReference type="ChEBI" id="CHEBI:456216"/>
        <dbReference type="EC" id="6.3.2.30"/>
    </reaction>
</comment>
<reference evidence="15 16" key="1">
    <citation type="submission" date="2015-05" db="EMBL/GenBank/DDBJ databases">
        <authorList>
            <person name="Tang B."/>
            <person name="Yu Y."/>
        </authorList>
    </citation>
    <scope>NUCLEOTIDE SEQUENCE [LARGE SCALE GENOMIC DNA]</scope>
    <source>
        <strain evidence="15 16">DSM 7029</strain>
    </source>
</reference>
<dbReference type="PATRIC" id="fig|413882.6.peg.1227"/>
<evidence type="ECO:0000256" key="7">
    <source>
        <dbReference type="ARBA" id="ARBA00022598"/>
    </source>
</evidence>
<evidence type="ECO:0000256" key="13">
    <source>
        <dbReference type="PROSITE-ProRule" id="PRU00409"/>
    </source>
</evidence>
<comment type="subunit">
    <text evidence="3">Homodimer.</text>
</comment>
<dbReference type="PANTHER" id="PTHR23135:SF18">
    <property type="entry name" value="CYANOPHYCIN SYNTHETASE"/>
    <property type="match status" value="1"/>
</dbReference>
<evidence type="ECO:0000256" key="4">
    <source>
        <dbReference type="ARBA" id="ARBA00012968"/>
    </source>
</evidence>
<dbReference type="GO" id="GO:0005524">
    <property type="term" value="F:ATP binding"/>
    <property type="evidence" value="ECO:0007669"/>
    <property type="project" value="UniProtKB-UniRule"/>
</dbReference>
<keyword evidence="7" id="KW-0436">Ligase</keyword>
<comment type="similarity">
    <text evidence="2">In the C-terminal section; belongs to the MurCDEF family.</text>
</comment>
<evidence type="ECO:0000256" key="10">
    <source>
        <dbReference type="ARBA" id="ARBA00031353"/>
    </source>
</evidence>
<organism evidence="15 16">
    <name type="scientific">Caldimonas brevitalea</name>
    <dbReference type="NCBI Taxonomy" id="413882"/>
    <lineage>
        <taxon>Bacteria</taxon>
        <taxon>Pseudomonadati</taxon>
        <taxon>Pseudomonadota</taxon>
        <taxon>Betaproteobacteria</taxon>
        <taxon>Burkholderiales</taxon>
        <taxon>Sphaerotilaceae</taxon>
        <taxon>Caldimonas</taxon>
    </lineage>
</organism>
<feature type="domain" description="ATP-grasp" evidence="14">
    <location>
        <begin position="221"/>
        <end position="478"/>
    </location>
</feature>
<dbReference type="SUPFAM" id="SSF53623">
    <property type="entry name" value="MurD-like peptide ligases, catalytic domain"/>
    <property type="match status" value="1"/>
</dbReference>
<accession>A0A0G3BKG8</accession>
<dbReference type="OrthoDB" id="9803907at2"/>
<dbReference type="PROSITE" id="PS50975">
    <property type="entry name" value="ATP_GRASP"/>
    <property type="match status" value="1"/>
</dbReference>
<dbReference type="Proteomes" id="UP000035352">
    <property type="component" value="Chromosome"/>
</dbReference>
<dbReference type="GO" id="GO:0071161">
    <property type="term" value="F:cyanophycin synthetase activity (L-arginine-adding)"/>
    <property type="evidence" value="ECO:0007669"/>
    <property type="project" value="UniProtKB-EC"/>
</dbReference>
<keyword evidence="8 13" id="KW-0547">Nucleotide-binding</keyword>
<dbReference type="SUPFAM" id="SSF53244">
    <property type="entry name" value="MurD-like peptide ligases, peptide-binding domain"/>
    <property type="match status" value="1"/>
</dbReference>
<evidence type="ECO:0000256" key="2">
    <source>
        <dbReference type="ARBA" id="ARBA00009060"/>
    </source>
</evidence>
<dbReference type="InterPro" id="IPR018109">
    <property type="entry name" value="Folylpolyglutamate_synth_CS"/>
</dbReference>
<dbReference type="NCBIfam" id="NF010623">
    <property type="entry name" value="PRK14016.1"/>
    <property type="match status" value="1"/>
</dbReference>
<comment type="function">
    <text evidence="1">Catalyzes the ATP-dependent polymerization of arginine and aspartate to multi-L-arginyl-poly-L-aspartic acid (cyanophycin; a water-insoluble reserve polymer).</text>
</comment>
<keyword evidence="9 13" id="KW-0067">ATP-binding</keyword>
<evidence type="ECO:0000256" key="8">
    <source>
        <dbReference type="ARBA" id="ARBA00022741"/>
    </source>
</evidence>
<dbReference type="InterPro" id="IPR011761">
    <property type="entry name" value="ATP-grasp"/>
</dbReference>
<proteinExistence type="inferred from homology"/>
<evidence type="ECO:0000313" key="15">
    <source>
        <dbReference type="EMBL" id="AKJ27856.1"/>
    </source>
</evidence>
<dbReference type="GO" id="GO:0004326">
    <property type="term" value="F:tetrahydrofolylpolyglutamate synthase activity"/>
    <property type="evidence" value="ECO:0007669"/>
    <property type="project" value="InterPro"/>
</dbReference>
<dbReference type="AlphaFoldDB" id="A0A0G3BKG8"/>
<comment type="catalytic activity">
    <reaction evidence="12">
        <text>[L-4-(L-arginin-2-N-yl)aspartate](n) + L-aspartate + ATP = [L-4-(L-arginin-2-N-yl)aspartate](n)-L-aspartate + ADP + phosphate + H(+)</text>
        <dbReference type="Rhea" id="RHEA:13277"/>
        <dbReference type="Rhea" id="RHEA-COMP:13728"/>
        <dbReference type="Rhea" id="RHEA-COMP:13733"/>
        <dbReference type="ChEBI" id="CHEBI:15378"/>
        <dbReference type="ChEBI" id="CHEBI:29991"/>
        <dbReference type="ChEBI" id="CHEBI:30616"/>
        <dbReference type="ChEBI" id="CHEBI:43474"/>
        <dbReference type="ChEBI" id="CHEBI:137986"/>
        <dbReference type="ChEBI" id="CHEBI:137990"/>
        <dbReference type="ChEBI" id="CHEBI:456216"/>
        <dbReference type="EC" id="6.3.2.29"/>
    </reaction>
</comment>
<dbReference type="KEGG" id="pbh:AAW51_1165"/>
<evidence type="ECO:0000256" key="9">
    <source>
        <dbReference type="ARBA" id="ARBA00022840"/>
    </source>
</evidence>
<dbReference type="Pfam" id="PF02786">
    <property type="entry name" value="CPSase_L_D2"/>
    <property type="match status" value="1"/>
</dbReference>
<evidence type="ECO:0000256" key="1">
    <source>
        <dbReference type="ARBA" id="ARBA00003184"/>
    </source>
</evidence>
<name>A0A0G3BKG8_9BURK</name>
<dbReference type="RefSeq" id="WP_047193851.1">
    <property type="nucleotide sequence ID" value="NZ_CP011371.1"/>
</dbReference>
<dbReference type="Gene3D" id="3.90.190.20">
    <property type="entry name" value="Mur ligase, C-terminal domain"/>
    <property type="match status" value="1"/>
</dbReference>
<keyword evidence="16" id="KW-1185">Reference proteome</keyword>
<dbReference type="GO" id="GO:0071160">
    <property type="term" value="F:cyanophycin synthetase activity (L-aspartate-adding)"/>
    <property type="evidence" value="ECO:0007669"/>
    <property type="project" value="UniProtKB-EC"/>
</dbReference>
<sequence length="898" mass="95810">MKIIECRVLRGPNLHARKPCLEAVLDLEELDEVDSNTLPGFVERLVDWLPGLHQHHCSPGHAGGFIERLHEGTWLGHVTEHVQLELQSMVGPEVRFGRTRMIPGRPRCYRVVCAYKIEAVAVRALHHAVALVQAAVDGRAFDLEAAQSELRRLASRHGPGPSTSAVIEAAAGRGIPVLPLSDDGALYQLGWGALQRRIDATLTSETRQVSVDIACDKEQTKQLLAIAGIPVPRGRTVDTLEAALEAAREIGGTVTLKPLGGNQGKGVSTQVSTPEQVAVAFERAQHYDGDVIVEQTVSGYDHRVLVVGRRVVAVARRRPPTVVGDGRANIRELVDRLNADPRRGEGHDSALTLVPLDDSARDTLATQGLTLDSVPPAGTEVRLRGNANLSTGGVAEDVTDIVHPSTAALCVRAARRIGLDVAGIDVVCEDITRPLDEQGGALIEVNAAPGIRMHEWPYRGEPRAAGRAIVDSLFAPHEDGRIPLVAVTGTNGKTTTVLAIDHVLRATGRRTGCATTEGVFIDGQPIMAGDCSGYWSAQAVLTDPDVEAAVLETARGGILKRGLGFDRCDVAVVLNIAADHLGQDGIDTLEDLARVKSVVADAATGAVVLNADDPHCVAMTETVRPGAEILYFSMDPHNLVLARHLRGDGRAVVLRQGVIWLQGRGWGHPVIETAGLPFTFGGKAPHNVANALAAVAALVALRLHPDDIARALARFSCSAESNPLRMNVFEVRGVRVVVDYAHNPAAFEALLETVRLWRAPRVVGVVSAPGDRRDAELEEVGGICARHLDEMVVFELDEDRGRRRGETAEVILRGAEGAGADHQPREAVLPVREALARALQRCRPGDVLVYGCAVELDDLYAAAAGSQVEELPPTVFSEPAALLPPAVPRGQGAGAMAL</sequence>
<evidence type="ECO:0000256" key="11">
    <source>
        <dbReference type="ARBA" id="ARBA00048094"/>
    </source>
</evidence>
<dbReference type="Gene3D" id="3.30.470.20">
    <property type="entry name" value="ATP-grasp fold, B domain"/>
    <property type="match status" value="2"/>
</dbReference>
<dbReference type="Pfam" id="PF18921">
    <property type="entry name" value="Cyanophycin_syn"/>
    <property type="match status" value="1"/>
</dbReference>
<evidence type="ECO:0000313" key="16">
    <source>
        <dbReference type="Proteomes" id="UP000035352"/>
    </source>
</evidence>
<protein>
    <recommendedName>
        <fullName evidence="6">Cyanophycin synthetase</fullName>
        <ecNumber evidence="5">6.3.2.29</ecNumber>
        <ecNumber evidence="4">6.3.2.30</ecNumber>
    </recommendedName>
    <alternativeName>
        <fullName evidence="10">Cyanophycin synthase</fullName>
    </alternativeName>
</protein>
<gene>
    <name evidence="15" type="primary">cphA</name>
    <name evidence="15" type="ORF">AAW51_1165</name>
</gene>
<dbReference type="InterPro" id="IPR036615">
    <property type="entry name" value="Mur_ligase_C_dom_sf"/>
</dbReference>
<dbReference type="EMBL" id="CP011371">
    <property type="protein sequence ID" value="AKJ27856.1"/>
    <property type="molecule type" value="Genomic_DNA"/>
</dbReference>
<dbReference type="SUPFAM" id="SSF56059">
    <property type="entry name" value="Glutathione synthetase ATP-binding domain-like"/>
    <property type="match status" value="1"/>
</dbReference>
<dbReference type="Pfam" id="PF02875">
    <property type="entry name" value="Mur_ligase_C"/>
    <property type="match status" value="1"/>
</dbReference>
<dbReference type="STRING" id="413882.AAW51_1165"/>